<feature type="compositionally biased region" description="Polar residues" evidence="5">
    <location>
        <begin position="451"/>
        <end position="471"/>
    </location>
</feature>
<evidence type="ECO:0000313" key="8">
    <source>
        <dbReference type="Proteomes" id="UP000008181"/>
    </source>
</evidence>
<comment type="subcellular location">
    <subcellularLocation>
        <location evidence="1">Membrane</location>
        <topology evidence="1">Multi-pass membrane protein</topology>
    </subcellularLocation>
</comment>
<dbReference type="Proteomes" id="UP000008181">
    <property type="component" value="Chromosome 4"/>
</dbReference>
<feature type="region of interest" description="Disordered" evidence="5">
    <location>
        <begin position="430"/>
        <end position="480"/>
    </location>
</feature>
<feature type="non-terminal residue" evidence="7">
    <location>
        <position position="865"/>
    </location>
</feature>
<dbReference type="RefSeq" id="XP_003655858.1">
    <property type="nucleotide sequence ID" value="XM_003655810.1"/>
</dbReference>
<feature type="transmembrane region" description="Helical" evidence="6">
    <location>
        <begin position="575"/>
        <end position="593"/>
    </location>
</feature>
<feature type="transmembrane region" description="Helical" evidence="6">
    <location>
        <begin position="675"/>
        <end position="695"/>
    </location>
</feature>
<feature type="compositionally biased region" description="Polar residues" evidence="5">
    <location>
        <begin position="854"/>
        <end position="865"/>
    </location>
</feature>
<dbReference type="KEGG" id="ttt:THITE_2017839"/>
<feature type="transmembrane region" description="Helical" evidence="6">
    <location>
        <begin position="388"/>
        <end position="410"/>
    </location>
</feature>
<reference evidence="7 8" key="1">
    <citation type="journal article" date="2011" name="Nat. Biotechnol.">
        <title>Comparative genomic analysis of the thermophilic biomass-degrading fungi Myceliophthora thermophila and Thielavia terrestris.</title>
        <authorList>
            <person name="Berka R.M."/>
            <person name="Grigoriev I.V."/>
            <person name="Otillar R."/>
            <person name="Salamov A."/>
            <person name="Grimwood J."/>
            <person name="Reid I."/>
            <person name="Ishmael N."/>
            <person name="John T."/>
            <person name="Darmond C."/>
            <person name="Moisan M.-C."/>
            <person name="Henrissat B."/>
            <person name="Coutinho P.M."/>
            <person name="Lombard V."/>
            <person name="Natvig D.O."/>
            <person name="Lindquist E."/>
            <person name="Schmutz J."/>
            <person name="Lucas S."/>
            <person name="Harris P."/>
            <person name="Powlowski J."/>
            <person name="Bellemare A."/>
            <person name="Taylor D."/>
            <person name="Butler G."/>
            <person name="de Vries R.P."/>
            <person name="Allijn I.E."/>
            <person name="van den Brink J."/>
            <person name="Ushinsky S."/>
            <person name="Storms R."/>
            <person name="Powell A.J."/>
            <person name="Paulsen I.T."/>
            <person name="Elbourne L.D.H."/>
            <person name="Baker S.E."/>
            <person name="Magnuson J."/>
            <person name="LaBoissiere S."/>
            <person name="Clutterbuck A.J."/>
            <person name="Martinez D."/>
            <person name="Wogulis M."/>
            <person name="de Leon A.L."/>
            <person name="Rey M.W."/>
            <person name="Tsang A."/>
        </authorList>
    </citation>
    <scope>NUCLEOTIDE SEQUENCE [LARGE SCALE GENOMIC DNA]</scope>
    <source>
        <strain evidence="8">ATCC 38088 / NRRL 8126</strain>
    </source>
</reference>
<dbReference type="InterPro" id="IPR008521">
    <property type="entry name" value="Mg_trans_NIPA"/>
</dbReference>
<dbReference type="EMBL" id="CP003012">
    <property type="protein sequence ID" value="AEO69522.1"/>
    <property type="molecule type" value="Genomic_DNA"/>
</dbReference>
<dbReference type="Pfam" id="PF05653">
    <property type="entry name" value="Mg_trans_NIPA"/>
    <property type="match status" value="1"/>
</dbReference>
<feature type="transmembrane region" description="Helical" evidence="6">
    <location>
        <begin position="520"/>
        <end position="540"/>
    </location>
</feature>
<feature type="transmembrane region" description="Helical" evidence="6">
    <location>
        <begin position="707"/>
        <end position="726"/>
    </location>
</feature>
<keyword evidence="8" id="KW-1185">Reference proteome</keyword>
<protein>
    <recommendedName>
        <fullName evidence="9">F-box domain-containing protein</fullName>
    </recommendedName>
</protein>
<evidence type="ECO:0000256" key="5">
    <source>
        <dbReference type="SAM" id="MobiDB-lite"/>
    </source>
</evidence>
<evidence type="ECO:0000256" key="4">
    <source>
        <dbReference type="ARBA" id="ARBA00023136"/>
    </source>
</evidence>
<dbReference type="GeneID" id="11520242"/>
<keyword evidence="2 6" id="KW-0812">Transmembrane</keyword>
<feature type="transmembrane region" description="Helical" evidence="6">
    <location>
        <begin position="546"/>
        <end position="566"/>
    </location>
</feature>
<evidence type="ECO:0000256" key="3">
    <source>
        <dbReference type="ARBA" id="ARBA00022989"/>
    </source>
</evidence>
<gene>
    <name evidence="7" type="ORF">THITE_2017839</name>
</gene>
<organism evidence="7 8">
    <name type="scientific">Thermothielavioides terrestris (strain ATCC 38088 / NRRL 8126)</name>
    <name type="common">Thielavia terrestris</name>
    <dbReference type="NCBI Taxonomy" id="578455"/>
    <lineage>
        <taxon>Eukaryota</taxon>
        <taxon>Fungi</taxon>
        <taxon>Dikarya</taxon>
        <taxon>Ascomycota</taxon>
        <taxon>Pezizomycotina</taxon>
        <taxon>Sordariomycetes</taxon>
        <taxon>Sordariomycetidae</taxon>
        <taxon>Sordariales</taxon>
        <taxon>Chaetomiaceae</taxon>
        <taxon>Thermothielavioides</taxon>
        <taxon>Thermothielavioides terrestris</taxon>
    </lineage>
</organism>
<dbReference type="PANTHER" id="PTHR12570">
    <property type="match status" value="1"/>
</dbReference>
<evidence type="ECO:0000256" key="2">
    <source>
        <dbReference type="ARBA" id="ARBA00022692"/>
    </source>
</evidence>
<accession>G2R9H8</accession>
<proteinExistence type="predicted"/>
<keyword evidence="4 6" id="KW-0472">Membrane</keyword>
<dbReference type="PANTHER" id="PTHR12570:SF65">
    <property type="entry name" value="MAGNESIUM TRANSPORTER NIPA9-RELATED"/>
    <property type="match status" value="1"/>
</dbReference>
<dbReference type="GO" id="GO:0015095">
    <property type="term" value="F:magnesium ion transmembrane transporter activity"/>
    <property type="evidence" value="ECO:0007669"/>
    <property type="project" value="InterPro"/>
</dbReference>
<feature type="transmembrane region" description="Helical" evidence="6">
    <location>
        <begin position="613"/>
        <end position="631"/>
    </location>
</feature>
<dbReference type="InterPro" id="IPR037185">
    <property type="entry name" value="EmrE-like"/>
</dbReference>
<dbReference type="SUPFAM" id="SSF103481">
    <property type="entry name" value="Multidrug resistance efflux transporter EmrE"/>
    <property type="match status" value="1"/>
</dbReference>
<evidence type="ECO:0000256" key="1">
    <source>
        <dbReference type="ARBA" id="ARBA00004141"/>
    </source>
</evidence>
<name>G2R9H8_THETT</name>
<dbReference type="eggNOG" id="KOG2922">
    <property type="taxonomic scope" value="Eukaryota"/>
</dbReference>
<feature type="transmembrane region" description="Helical" evidence="6">
    <location>
        <begin position="738"/>
        <end position="756"/>
    </location>
</feature>
<feature type="region of interest" description="Disordered" evidence="5">
    <location>
        <begin position="779"/>
        <end position="865"/>
    </location>
</feature>
<dbReference type="OrthoDB" id="165382at2759"/>
<dbReference type="AlphaFoldDB" id="G2R9H8"/>
<evidence type="ECO:0000256" key="6">
    <source>
        <dbReference type="SAM" id="Phobius"/>
    </source>
</evidence>
<sequence length="865" mass="93064">PAPSPDADAILAVATYSRADFELPVVSVYPSQHDAVRSSVFQTFGRAQAQAQQAQVPDVGRLRCLPFEIVSLICLSLDVSTAFRFSHVSCTAREVLASIREFRQLRAHALECLCVLLRSGLAAHIGVSALYAALTTQNCSLCGSFGGFFFMPTATRCCLACVASAPTMRVGYLTRLADAVGVPAGELEGQLPVLRTLPASRRSVVTVRHALGSLREKGVGAGEAQAAASRWPDSLTLRFQAATSLPWVDRVTGAAEAGVSCKGCQLAFESDYSDDHLERRDRFYSRSGFVKYFAECGPAAKLWVSSREGTAPVEEPRWVGLGRMSTAPCVSVTRAIDGTKPTDTAAAARNMMRLPAPAPSPVLAQHAWPVWLFGGDDDGNPEDELQNWSSLIGIVTAICGNTLIALALNVQRYAHLRLHRKRMQIRERVRQAMKNAASAQGHGAGRYGAATASNRDSIGSLNGPPNGSITGRYSDEDIRDSSETEPLAQSLLSDYPSDDDTSDDPGTKAKATSTYLKDPYWWLGQVLITIGEMGNFLAYGFAPASIVSPLGVVALIANCVIAPIVFKEVFRQRDFWGVIIAITGAVTVVLSANTEETKLGPHEVWGAITTMEFEIYVGVTCALIVLLMWLSPRYGNRTILIDLGLVGLFGAYTVLSTKGVSSMLSSTLFGAFATPVTYALVFILLSTAILQVRYVNKALQRFDSTQVIPIQFVLFTLSVIIGSAVLYRDFERTTAEQAVKFVGGCLFTFFGVFLITSGRPRQDDDDEVTLSDADGVEETIGLAEQDPASSPATPRQPRRSRGSSQASRVSFGDALNRPLATVSGDGFPTSRVPPKTAAETPLLIVQAEGDDNNEGSSLLENPWND</sequence>
<keyword evidence="3 6" id="KW-1133">Transmembrane helix</keyword>
<dbReference type="HOGENOM" id="CLU_327797_0_0_1"/>
<evidence type="ECO:0008006" key="9">
    <source>
        <dbReference type="Google" id="ProtNLM"/>
    </source>
</evidence>
<evidence type="ECO:0000313" key="7">
    <source>
        <dbReference type="EMBL" id="AEO69522.1"/>
    </source>
</evidence>
<dbReference type="GO" id="GO:0016020">
    <property type="term" value="C:membrane"/>
    <property type="evidence" value="ECO:0007669"/>
    <property type="project" value="UniProtKB-SubCell"/>
</dbReference>
<feature type="non-terminal residue" evidence="7">
    <location>
        <position position="1"/>
    </location>
</feature>